<feature type="domain" description="Plastocyanin-like" evidence="7">
    <location>
        <begin position="91"/>
        <end position="193"/>
    </location>
</feature>
<evidence type="ECO:0000313" key="9">
    <source>
        <dbReference type="Proteomes" id="UP000248856"/>
    </source>
</evidence>
<comment type="caution">
    <text evidence="8">The sequence shown here is derived from an EMBL/GenBank/DDBJ whole genome shotgun (WGS) entry which is preliminary data.</text>
</comment>
<keyword evidence="9" id="KW-1185">Reference proteome</keyword>
<dbReference type="GO" id="GO:0005507">
    <property type="term" value="F:copper ion binding"/>
    <property type="evidence" value="ECO:0007669"/>
    <property type="project" value="InterPro"/>
</dbReference>
<proteinExistence type="predicted"/>
<keyword evidence="2" id="KW-0479">Metal-binding</keyword>
<dbReference type="AlphaFoldDB" id="A0A328ZRT6"/>
<dbReference type="Pfam" id="PF07731">
    <property type="entry name" value="Cu-oxidase_2"/>
    <property type="match status" value="1"/>
</dbReference>
<dbReference type="CDD" id="cd13860">
    <property type="entry name" value="CuRO_1_2dMco_1"/>
    <property type="match status" value="1"/>
</dbReference>
<protein>
    <submittedName>
        <fullName evidence="8">FtsP/CotA-like multicopper oxidase with cupredoxin domain</fullName>
    </submittedName>
</protein>
<evidence type="ECO:0000256" key="4">
    <source>
        <dbReference type="SAM" id="MobiDB-lite"/>
    </source>
</evidence>
<sequence>MQRRNFFAGAATAVAALSAASVGRAALAALPEAASQQGPGTRVPPPPPDGRPFHPVVTLNGWSLPWRMNDGVKEFHLVAEPVVREFAPGFSVNLWGYNGQSPGPTIEVVEGDRVRIFVTNRLPEHTSVHWHGQRLPCGMDGVSGLTQPAIPAGKTFVYEFTARRPGTFMYHPHADEMVQMAMGLMGLWITHPRLDARGRHPQIATAHRDVAFLLGAFAVEPGSRTPRVNEMTDFNIWSWNSRVFPGIDPIVAGRGERVRLRVGNLTMTNHPIHVHGHEFEVTGTDGGTVPPSARWPEVTTDIAVGQMRQIEFIADEPGDWAVHCHKSHHTMGAMGHDVPTMIGVQHEDLAGKIRKIVPDYMAMGERGMADMGAMEMPLPDNTLPMMAGTGPFGPLEMGGMFSVLKVREGLARGDWRDPGDYAHPPGTVAREWQGEPAGLPPAHAHPPTGAAPSAPDRATDRANVRKPGHAHH</sequence>
<dbReference type="GO" id="GO:0016491">
    <property type="term" value="F:oxidoreductase activity"/>
    <property type="evidence" value="ECO:0007669"/>
    <property type="project" value="UniProtKB-KW"/>
</dbReference>
<dbReference type="PROSITE" id="PS51318">
    <property type="entry name" value="TAT"/>
    <property type="match status" value="1"/>
</dbReference>
<feature type="compositionally biased region" description="Low complexity" evidence="4">
    <location>
        <begin position="31"/>
        <end position="41"/>
    </location>
</feature>
<accession>A0A328ZRT6</accession>
<comment type="subcellular location">
    <subcellularLocation>
        <location evidence="1">Periplasm</location>
    </subcellularLocation>
</comment>
<feature type="region of interest" description="Disordered" evidence="4">
    <location>
        <begin position="415"/>
        <end position="472"/>
    </location>
</feature>
<reference evidence="8 9" key="1">
    <citation type="submission" date="2018-06" db="EMBL/GenBank/DDBJ databases">
        <title>Genomic Encyclopedia of Archaeal and Bacterial Type Strains, Phase II (KMG-II): from individual species to whole genera.</title>
        <authorList>
            <person name="Goeker M."/>
        </authorList>
    </citation>
    <scope>NUCLEOTIDE SEQUENCE [LARGE SCALE GENOMIC DNA]</scope>
    <source>
        <strain evidence="8 9">CFPB 3232</strain>
    </source>
</reference>
<feature type="signal peptide" evidence="5">
    <location>
        <begin position="1"/>
        <end position="28"/>
    </location>
</feature>
<evidence type="ECO:0000259" key="7">
    <source>
        <dbReference type="Pfam" id="PF07732"/>
    </source>
</evidence>
<name>A0A328ZRT6_9BURK</name>
<evidence type="ECO:0000313" key="8">
    <source>
        <dbReference type="EMBL" id="RAR85567.1"/>
    </source>
</evidence>
<evidence type="ECO:0000256" key="3">
    <source>
        <dbReference type="ARBA" id="ARBA00023002"/>
    </source>
</evidence>
<dbReference type="InterPro" id="IPR008972">
    <property type="entry name" value="Cupredoxin"/>
</dbReference>
<feature type="domain" description="Plastocyanin-like" evidence="6">
    <location>
        <begin position="224"/>
        <end position="338"/>
    </location>
</feature>
<dbReference type="OrthoDB" id="9757546at2"/>
<dbReference type="InterPro" id="IPR045087">
    <property type="entry name" value="Cu-oxidase_fam"/>
</dbReference>
<evidence type="ECO:0000256" key="2">
    <source>
        <dbReference type="ARBA" id="ARBA00022723"/>
    </source>
</evidence>
<dbReference type="Gene3D" id="2.60.40.420">
    <property type="entry name" value="Cupredoxins - blue copper proteins"/>
    <property type="match status" value="2"/>
</dbReference>
<keyword evidence="5" id="KW-0732">Signal</keyword>
<dbReference type="InterPro" id="IPR006311">
    <property type="entry name" value="TAT_signal"/>
</dbReference>
<evidence type="ECO:0000256" key="1">
    <source>
        <dbReference type="ARBA" id="ARBA00004418"/>
    </source>
</evidence>
<organism evidence="8 9">
    <name type="scientific">Paracidovorax anthurii</name>
    <dbReference type="NCBI Taxonomy" id="78229"/>
    <lineage>
        <taxon>Bacteria</taxon>
        <taxon>Pseudomonadati</taxon>
        <taxon>Pseudomonadota</taxon>
        <taxon>Betaproteobacteria</taxon>
        <taxon>Burkholderiales</taxon>
        <taxon>Comamonadaceae</taxon>
        <taxon>Paracidovorax</taxon>
    </lineage>
</organism>
<dbReference type="CDD" id="cd04202">
    <property type="entry name" value="CuRO_D2_2dMcoN_like"/>
    <property type="match status" value="1"/>
</dbReference>
<dbReference type="PROSITE" id="PS00080">
    <property type="entry name" value="MULTICOPPER_OXIDASE2"/>
    <property type="match status" value="1"/>
</dbReference>
<dbReference type="PANTHER" id="PTHR11709">
    <property type="entry name" value="MULTI-COPPER OXIDASE"/>
    <property type="match status" value="1"/>
</dbReference>
<dbReference type="GO" id="GO:0042597">
    <property type="term" value="C:periplasmic space"/>
    <property type="evidence" value="ECO:0007669"/>
    <property type="project" value="UniProtKB-SubCell"/>
</dbReference>
<evidence type="ECO:0000259" key="6">
    <source>
        <dbReference type="Pfam" id="PF07731"/>
    </source>
</evidence>
<dbReference type="EMBL" id="QLTA01000004">
    <property type="protein sequence ID" value="RAR85567.1"/>
    <property type="molecule type" value="Genomic_DNA"/>
</dbReference>
<keyword evidence="3" id="KW-0560">Oxidoreductase</keyword>
<gene>
    <name evidence="8" type="ORF">AX018_100420</name>
</gene>
<dbReference type="Proteomes" id="UP000248856">
    <property type="component" value="Unassembled WGS sequence"/>
</dbReference>
<dbReference type="InterPro" id="IPR011706">
    <property type="entry name" value="Cu-oxidase_C"/>
</dbReference>
<feature type="compositionally biased region" description="Low complexity" evidence="4">
    <location>
        <begin position="436"/>
        <end position="455"/>
    </location>
</feature>
<evidence type="ECO:0000256" key="5">
    <source>
        <dbReference type="SAM" id="SignalP"/>
    </source>
</evidence>
<dbReference type="RefSeq" id="WP_111875893.1">
    <property type="nucleotide sequence ID" value="NZ_QLTA01000004.1"/>
</dbReference>
<dbReference type="Pfam" id="PF07732">
    <property type="entry name" value="Cu-oxidase_3"/>
    <property type="match status" value="1"/>
</dbReference>
<feature type="chain" id="PRO_5016239278" evidence="5">
    <location>
        <begin position="29"/>
        <end position="472"/>
    </location>
</feature>
<dbReference type="InterPro" id="IPR002355">
    <property type="entry name" value="Cu_oxidase_Cu_BS"/>
</dbReference>
<dbReference type="InterPro" id="IPR011707">
    <property type="entry name" value="Cu-oxidase-like_N"/>
</dbReference>
<feature type="region of interest" description="Disordered" evidence="4">
    <location>
        <begin position="31"/>
        <end position="53"/>
    </location>
</feature>
<dbReference type="SUPFAM" id="SSF49503">
    <property type="entry name" value="Cupredoxins"/>
    <property type="match status" value="2"/>
</dbReference>